<dbReference type="PROSITE" id="PS50935">
    <property type="entry name" value="SSB"/>
    <property type="match status" value="1"/>
</dbReference>
<evidence type="ECO:0000256" key="2">
    <source>
        <dbReference type="PROSITE-ProRule" id="PRU00252"/>
    </source>
</evidence>
<name>A0ABY5ZAK9_9ACTN</name>
<evidence type="ECO:0000256" key="1">
    <source>
        <dbReference type="ARBA" id="ARBA00023125"/>
    </source>
</evidence>
<dbReference type="RefSeq" id="WP_260727091.1">
    <property type="nucleotide sequence ID" value="NZ_BAAABS010000033.1"/>
</dbReference>
<dbReference type="InterPro" id="IPR000424">
    <property type="entry name" value="Primosome_PriB/ssb"/>
</dbReference>
<gene>
    <name evidence="4" type="ORF">Drose_05515</name>
</gene>
<feature type="compositionally biased region" description="Basic residues" evidence="3">
    <location>
        <begin position="237"/>
        <end position="249"/>
    </location>
</feature>
<evidence type="ECO:0000313" key="5">
    <source>
        <dbReference type="Proteomes" id="UP001058271"/>
    </source>
</evidence>
<feature type="compositionally biased region" description="Acidic residues" evidence="3">
    <location>
        <begin position="205"/>
        <end position="218"/>
    </location>
</feature>
<dbReference type="CDD" id="cd04496">
    <property type="entry name" value="SSB_OBF"/>
    <property type="match status" value="1"/>
</dbReference>
<dbReference type="GO" id="GO:0003677">
    <property type="term" value="F:DNA binding"/>
    <property type="evidence" value="ECO:0007669"/>
    <property type="project" value="UniProtKB-KW"/>
</dbReference>
<dbReference type="Gene3D" id="2.40.50.140">
    <property type="entry name" value="Nucleic acid-binding proteins"/>
    <property type="match status" value="1"/>
</dbReference>
<feature type="compositionally biased region" description="Low complexity" evidence="3">
    <location>
        <begin position="195"/>
        <end position="204"/>
    </location>
</feature>
<dbReference type="Proteomes" id="UP001058271">
    <property type="component" value="Chromosome"/>
</dbReference>
<keyword evidence="5" id="KW-1185">Reference proteome</keyword>
<accession>A0ABY5ZAK9</accession>
<evidence type="ECO:0000313" key="4">
    <source>
        <dbReference type="EMBL" id="UWZ37728.1"/>
    </source>
</evidence>
<dbReference type="EMBL" id="CP073721">
    <property type="protein sequence ID" value="UWZ37728.1"/>
    <property type="molecule type" value="Genomic_DNA"/>
</dbReference>
<reference evidence="4" key="1">
    <citation type="submission" date="2021-04" db="EMBL/GenBank/DDBJ databases">
        <title>Biosynthetic gene clusters of Dactylosporangioum roseum.</title>
        <authorList>
            <person name="Hartkoorn R.C."/>
            <person name="Beaudoing E."/>
            <person name="Hot D."/>
            <person name="Moureu S."/>
        </authorList>
    </citation>
    <scope>NUCLEOTIDE SEQUENCE</scope>
    <source>
        <strain evidence="4">NRRL B-16295</strain>
    </source>
</reference>
<protein>
    <submittedName>
        <fullName evidence="4">Single-stranded DNA-binding protein</fullName>
    </submittedName>
</protein>
<evidence type="ECO:0000256" key="3">
    <source>
        <dbReference type="SAM" id="MobiDB-lite"/>
    </source>
</evidence>
<proteinExistence type="predicted"/>
<feature type="region of interest" description="Disordered" evidence="3">
    <location>
        <begin position="195"/>
        <end position="249"/>
    </location>
</feature>
<sequence>MFETTVTVVGNVLNPPDARRLVESQALVTHFKVATTSRRFDKVNERWVDGDSLRVRVNCWRQLAENVARSVNVGDPVIVTGRLYSRDWEGEDHVRRVSYELDAFSVGHDLSRGRAKFARVKANTLTSAVDDELSDQRIGGAPTVPASEVNELPRRRKYDAELGGFVTLVDEHVADRDPFADEVLAELAGELAADPASVFAGAGEPDPDEDGEDDEAVESVDSVAAMDPDEDSAVASGRRKRSRRVVVPA</sequence>
<dbReference type="SUPFAM" id="SSF50249">
    <property type="entry name" value="Nucleic acid-binding proteins"/>
    <property type="match status" value="1"/>
</dbReference>
<dbReference type="Pfam" id="PF00436">
    <property type="entry name" value="SSB"/>
    <property type="match status" value="1"/>
</dbReference>
<dbReference type="InterPro" id="IPR012340">
    <property type="entry name" value="NA-bd_OB-fold"/>
</dbReference>
<keyword evidence="1 2" id="KW-0238">DNA-binding</keyword>
<organism evidence="4 5">
    <name type="scientific">Dactylosporangium roseum</name>
    <dbReference type="NCBI Taxonomy" id="47989"/>
    <lineage>
        <taxon>Bacteria</taxon>
        <taxon>Bacillati</taxon>
        <taxon>Actinomycetota</taxon>
        <taxon>Actinomycetes</taxon>
        <taxon>Micromonosporales</taxon>
        <taxon>Micromonosporaceae</taxon>
        <taxon>Dactylosporangium</taxon>
    </lineage>
</organism>